<dbReference type="GO" id="GO:0005886">
    <property type="term" value="C:plasma membrane"/>
    <property type="evidence" value="ECO:0007669"/>
    <property type="project" value="UniProtKB-SubCell"/>
</dbReference>
<keyword evidence="12" id="KW-1185">Reference proteome</keyword>
<dbReference type="Pfam" id="PF07686">
    <property type="entry name" value="V-set"/>
    <property type="match status" value="2"/>
</dbReference>
<keyword evidence="4" id="KW-0391">Immunity</keyword>
<dbReference type="OrthoDB" id="9932608at2759"/>
<feature type="chain" id="PRO_5035866335" evidence="9">
    <location>
        <begin position="21"/>
        <end position="292"/>
    </location>
</feature>
<evidence type="ECO:0000256" key="7">
    <source>
        <dbReference type="ARBA" id="ARBA00023180"/>
    </source>
</evidence>
<dbReference type="AlphaFoldDB" id="A0A8S4BB83"/>
<evidence type="ECO:0000313" key="12">
    <source>
        <dbReference type="Proteomes" id="UP000677803"/>
    </source>
</evidence>
<dbReference type="InterPro" id="IPR036179">
    <property type="entry name" value="Ig-like_dom_sf"/>
</dbReference>
<feature type="domain" description="Ig-like" evidence="10">
    <location>
        <begin position="29"/>
        <end position="106"/>
    </location>
</feature>
<keyword evidence="5 8" id="KW-0472">Membrane</keyword>
<comment type="caution">
    <text evidence="11">The sequence shown here is derived from an EMBL/GenBank/DDBJ whole genome shotgun (WGS) entry which is preliminary data.</text>
</comment>
<dbReference type="InterPro" id="IPR013106">
    <property type="entry name" value="Ig_V-set"/>
</dbReference>
<feature type="domain" description="Ig-like" evidence="10">
    <location>
        <begin position="173"/>
        <end position="273"/>
    </location>
</feature>
<evidence type="ECO:0000256" key="2">
    <source>
        <dbReference type="ARBA" id="ARBA00022475"/>
    </source>
</evidence>
<organism evidence="11 12">
    <name type="scientific">Menidia menidia</name>
    <name type="common">Atlantic silverside</name>
    <dbReference type="NCBI Taxonomy" id="238744"/>
    <lineage>
        <taxon>Eukaryota</taxon>
        <taxon>Metazoa</taxon>
        <taxon>Chordata</taxon>
        <taxon>Craniata</taxon>
        <taxon>Vertebrata</taxon>
        <taxon>Euteleostomi</taxon>
        <taxon>Actinopterygii</taxon>
        <taxon>Neopterygii</taxon>
        <taxon>Teleostei</taxon>
        <taxon>Neoteleostei</taxon>
        <taxon>Acanthomorphata</taxon>
        <taxon>Ovalentaria</taxon>
        <taxon>Atherinomorphae</taxon>
        <taxon>Atheriniformes</taxon>
        <taxon>Atherinopsidae</taxon>
        <taxon>Menidiinae</taxon>
        <taxon>Menidia</taxon>
    </lineage>
</organism>
<evidence type="ECO:0000256" key="4">
    <source>
        <dbReference type="ARBA" id="ARBA00022859"/>
    </source>
</evidence>
<keyword evidence="7" id="KW-0325">Glycoprotein</keyword>
<reference evidence="11" key="1">
    <citation type="submission" date="2021-05" db="EMBL/GenBank/DDBJ databases">
        <authorList>
            <person name="Tigano A."/>
        </authorList>
    </citation>
    <scope>NUCLEOTIDE SEQUENCE</scope>
</reference>
<comment type="subcellular location">
    <subcellularLocation>
        <location evidence="1">Cell membrane</location>
    </subcellularLocation>
</comment>
<dbReference type="CDD" id="cd00099">
    <property type="entry name" value="IgV"/>
    <property type="match status" value="2"/>
</dbReference>
<accession>A0A8S4BB83</accession>
<evidence type="ECO:0000259" key="10">
    <source>
        <dbReference type="PROSITE" id="PS50835"/>
    </source>
</evidence>
<dbReference type="GO" id="GO:0009617">
    <property type="term" value="P:response to bacterium"/>
    <property type="evidence" value="ECO:0007669"/>
    <property type="project" value="TreeGrafter"/>
</dbReference>
<evidence type="ECO:0000256" key="6">
    <source>
        <dbReference type="ARBA" id="ARBA00023157"/>
    </source>
</evidence>
<evidence type="ECO:0000256" key="8">
    <source>
        <dbReference type="SAM" id="Phobius"/>
    </source>
</evidence>
<evidence type="ECO:0000256" key="5">
    <source>
        <dbReference type="ARBA" id="ARBA00023136"/>
    </source>
</evidence>
<dbReference type="InterPro" id="IPR013783">
    <property type="entry name" value="Ig-like_fold"/>
</dbReference>
<dbReference type="EMBL" id="CAJRST010014446">
    <property type="protein sequence ID" value="CAG5929484.1"/>
    <property type="molecule type" value="Genomic_DNA"/>
</dbReference>
<evidence type="ECO:0000256" key="3">
    <source>
        <dbReference type="ARBA" id="ARBA00022729"/>
    </source>
</evidence>
<dbReference type="PANTHER" id="PTHR19433">
    <property type="entry name" value="T-CELL RECEPTOR ALPHA CHAIN V REGION-RELATED"/>
    <property type="match status" value="1"/>
</dbReference>
<dbReference type="InterPro" id="IPR007110">
    <property type="entry name" value="Ig-like_dom"/>
</dbReference>
<dbReference type="SMART" id="SM00406">
    <property type="entry name" value="IGv"/>
    <property type="match status" value="2"/>
</dbReference>
<evidence type="ECO:0000256" key="1">
    <source>
        <dbReference type="ARBA" id="ARBA00004236"/>
    </source>
</evidence>
<dbReference type="SUPFAM" id="SSF48726">
    <property type="entry name" value="Immunoglobulin"/>
    <property type="match status" value="2"/>
</dbReference>
<evidence type="ECO:0000313" key="11">
    <source>
        <dbReference type="EMBL" id="CAG5929484.1"/>
    </source>
</evidence>
<dbReference type="InterPro" id="IPR003599">
    <property type="entry name" value="Ig_sub"/>
</dbReference>
<dbReference type="PANTHER" id="PTHR19433:SF111">
    <property type="entry name" value="T CELL RECEPTOR ALPHA VARIABLE 4"/>
    <property type="match status" value="1"/>
</dbReference>
<sequence>MRSLVLITALSLCRLSWSSASQTLEVRLGEDVTLMCSNISKSVTQTDWFRVVNGTEPSCVSSMYYAHEATVCYGFKSGKFNMSSNVSTTFLQIKGVDFSDSGLYFCGFYKKRHTILVCAVELTRKGHNESNKKAHPDSGVPPKDGESYTVTYGCLIVFFLMAVVGVVLKAKCPSKGWVSVSVSEFHTVEVQPGEEVTLLCSNFSILPTFIFWFKMANGPNATCISYMMISDSNASLCDGYKNDQFKMTSNTTNLFLNIKQVDLSDSGLYFCGVYIDGHCHFQCNVFRGSRCV</sequence>
<keyword evidence="3 9" id="KW-0732">Signal</keyword>
<name>A0A8S4BB83_9TELE</name>
<proteinExistence type="predicted"/>
<dbReference type="Gene3D" id="2.60.40.10">
    <property type="entry name" value="Immunoglobulins"/>
    <property type="match status" value="2"/>
</dbReference>
<gene>
    <name evidence="11" type="ORF">MMEN_LOCUS13125</name>
</gene>
<keyword evidence="8" id="KW-1133">Transmembrane helix</keyword>
<evidence type="ECO:0000256" key="9">
    <source>
        <dbReference type="SAM" id="SignalP"/>
    </source>
</evidence>
<keyword evidence="2" id="KW-1003">Cell membrane</keyword>
<feature type="signal peptide" evidence="9">
    <location>
        <begin position="1"/>
        <end position="20"/>
    </location>
</feature>
<dbReference type="InterPro" id="IPR052051">
    <property type="entry name" value="TCR_complex_component"/>
</dbReference>
<dbReference type="Proteomes" id="UP000677803">
    <property type="component" value="Unassembled WGS sequence"/>
</dbReference>
<protein>
    <submittedName>
        <fullName evidence="11">(Atlantic silverside) hypothetical protein</fullName>
    </submittedName>
</protein>
<dbReference type="SMART" id="SM00409">
    <property type="entry name" value="IG"/>
    <property type="match status" value="2"/>
</dbReference>
<keyword evidence="8" id="KW-0812">Transmembrane</keyword>
<dbReference type="PROSITE" id="PS50835">
    <property type="entry name" value="IG_LIKE"/>
    <property type="match status" value="2"/>
</dbReference>
<keyword evidence="6" id="KW-1015">Disulfide bond</keyword>
<dbReference type="GO" id="GO:0002376">
    <property type="term" value="P:immune system process"/>
    <property type="evidence" value="ECO:0007669"/>
    <property type="project" value="UniProtKB-KW"/>
</dbReference>
<feature type="transmembrane region" description="Helical" evidence="8">
    <location>
        <begin position="150"/>
        <end position="168"/>
    </location>
</feature>